<feature type="signal peptide" evidence="1">
    <location>
        <begin position="1"/>
        <end position="21"/>
    </location>
</feature>
<protein>
    <submittedName>
        <fullName evidence="2">Uncharacterized protein</fullName>
    </submittedName>
</protein>
<name>A0A6V7XBA3_MELEN</name>
<proteinExistence type="predicted"/>
<dbReference type="EMBL" id="CAJEWN010001338">
    <property type="protein sequence ID" value="CAD2196616.1"/>
    <property type="molecule type" value="Genomic_DNA"/>
</dbReference>
<evidence type="ECO:0000313" key="3">
    <source>
        <dbReference type="Proteomes" id="UP000580250"/>
    </source>
</evidence>
<reference evidence="2 3" key="1">
    <citation type="submission" date="2020-08" db="EMBL/GenBank/DDBJ databases">
        <authorList>
            <person name="Koutsovoulos G."/>
            <person name="Danchin GJ E."/>
        </authorList>
    </citation>
    <scope>NUCLEOTIDE SEQUENCE [LARGE SCALE GENOMIC DNA]</scope>
</reference>
<sequence length="96" mass="11061">MYLKLILYILLLTIFIKFSNGELCKCDKKMGKILRNQRYKRGFSCNCFSGGAGSSKKGSDEEILREVREKVLIKAKSLQSRILAALRRTKLNKKMQ</sequence>
<dbReference type="AlphaFoldDB" id="A0A6V7XBA3"/>
<dbReference type="Proteomes" id="UP000580250">
    <property type="component" value="Unassembled WGS sequence"/>
</dbReference>
<gene>
    <name evidence="2" type="ORF">MENT_LOCUS49795</name>
</gene>
<accession>A0A6V7XBA3</accession>
<evidence type="ECO:0000313" key="2">
    <source>
        <dbReference type="EMBL" id="CAD2196616.1"/>
    </source>
</evidence>
<evidence type="ECO:0000256" key="1">
    <source>
        <dbReference type="SAM" id="SignalP"/>
    </source>
</evidence>
<keyword evidence="1" id="KW-0732">Signal</keyword>
<comment type="caution">
    <text evidence="2">The sequence shown here is derived from an EMBL/GenBank/DDBJ whole genome shotgun (WGS) entry which is preliminary data.</text>
</comment>
<organism evidence="2 3">
    <name type="scientific">Meloidogyne enterolobii</name>
    <name type="common">Root-knot nematode worm</name>
    <name type="synonym">Meloidogyne mayaguensis</name>
    <dbReference type="NCBI Taxonomy" id="390850"/>
    <lineage>
        <taxon>Eukaryota</taxon>
        <taxon>Metazoa</taxon>
        <taxon>Ecdysozoa</taxon>
        <taxon>Nematoda</taxon>
        <taxon>Chromadorea</taxon>
        <taxon>Rhabditida</taxon>
        <taxon>Tylenchina</taxon>
        <taxon>Tylenchomorpha</taxon>
        <taxon>Tylenchoidea</taxon>
        <taxon>Meloidogynidae</taxon>
        <taxon>Meloidogyninae</taxon>
        <taxon>Meloidogyne</taxon>
    </lineage>
</organism>
<feature type="chain" id="PRO_5027905793" evidence="1">
    <location>
        <begin position="22"/>
        <end position="96"/>
    </location>
</feature>